<gene>
    <name evidence="4" type="ORF">HGP28_02565</name>
</gene>
<dbReference type="Pfam" id="PF09850">
    <property type="entry name" value="DotU"/>
    <property type="match status" value="1"/>
</dbReference>
<comment type="caution">
    <text evidence="4">The sequence shown here is derived from an EMBL/GenBank/DDBJ whole genome shotgun (WGS) entry which is preliminary data.</text>
</comment>
<name>A0A7X8YFW5_9VIBR</name>
<keyword evidence="1" id="KW-0812">Transmembrane</keyword>
<evidence type="ECO:0000259" key="3">
    <source>
        <dbReference type="Pfam" id="PF09850"/>
    </source>
</evidence>
<dbReference type="AlphaFoldDB" id="A0A7X8YFW5"/>
<evidence type="ECO:0000313" key="5">
    <source>
        <dbReference type="Proteomes" id="UP000535589"/>
    </source>
</evidence>
<dbReference type="GO" id="GO:0042834">
    <property type="term" value="F:peptidoglycan binding"/>
    <property type="evidence" value="ECO:0007669"/>
    <property type="project" value="InterPro"/>
</dbReference>
<accession>A0A7X8YFW5</accession>
<evidence type="ECO:0000313" key="4">
    <source>
        <dbReference type="EMBL" id="NLS11771.1"/>
    </source>
</evidence>
<dbReference type="InterPro" id="IPR017732">
    <property type="entry name" value="T4/T6SS_DotU"/>
</dbReference>
<feature type="domain" description="Type IV / VI secretion system DotU" evidence="3">
    <location>
        <begin position="55"/>
        <end position="256"/>
    </location>
</feature>
<evidence type="ECO:0000256" key="1">
    <source>
        <dbReference type="SAM" id="Phobius"/>
    </source>
</evidence>
<reference evidence="4 5" key="1">
    <citation type="submission" date="2020-04" db="EMBL/GenBank/DDBJ databases">
        <title>Vibrio sp. SM6, a novel species isolated from seawater.</title>
        <authorList>
            <person name="Wang X."/>
        </authorList>
    </citation>
    <scope>NUCLEOTIDE SEQUENCE [LARGE SCALE GENOMIC DNA]</scope>
    <source>
        <strain evidence="4 5">SM6</strain>
    </source>
</reference>
<feature type="domain" description="SPOR" evidence="2">
    <location>
        <begin position="348"/>
        <end position="415"/>
    </location>
</feature>
<dbReference type="InterPro" id="IPR038522">
    <property type="entry name" value="T4/T6SS_DotU_sf"/>
</dbReference>
<keyword evidence="5" id="KW-1185">Reference proteome</keyword>
<dbReference type="PANTHER" id="PTHR38033:SF1">
    <property type="entry name" value="DOTU FAMILY TYPE IV_VI SECRETION SYSTEM PROTEIN"/>
    <property type="match status" value="1"/>
</dbReference>
<dbReference type="PANTHER" id="PTHR38033">
    <property type="entry name" value="MEMBRANE PROTEIN-RELATED"/>
    <property type="match status" value="1"/>
</dbReference>
<protein>
    <submittedName>
        <fullName evidence="4">Type IV secretion protein DotU</fullName>
    </submittedName>
</protein>
<proteinExistence type="predicted"/>
<dbReference type="NCBIfam" id="NF038228">
    <property type="entry name" value="IcmH_DotU_IVB"/>
    <property type="match status" value="1"/>
</dbReference>
<dbReference type="Gene3D" id="1.25.40.590">
    <property type="entry name" value="Type IV / VI secretion system, DotU"/>
    <property type="match status" value="1"/>
</dbReference>
<keyword evidence="1" id="KW-1133">Transmembrane helix</keyword>
<dbReference type="Pfam" id="PF05036">
    <property type="entry name" value="SPOR"/>
    <property type="match status" value="1"/>
</dbReference>
<dbReference type="NCBIfam" id="TIGR03349">
    <property type="entry name" value="IV_VI_DotU"/>
    <property type="match status" value="1"/>
</dbReference>
<evidence type="ECO:0000259" key="2">
    <source>
        <dbReference type="Pfam" id="PF05036"/>
    </source>
</evidence>
<sequence length="419" mass="46884">MDPLLDDVTIAIHRETHQASSSANETVCLSQWNALKNQARYQLFQQHNRLFDNQILQVSAELLSLVVTIKRLACPQDIHVFRSAIKGMLTDLKYKVAKLDYPPSVADKTCFLFAVMLDEQILHSSWGENAGWENHTLVSELFGIKNGGEQFYVVVERALLQPVLLADLLELIYMMLKLGFRGQYRVDGKALFDVLMARIEDVVLSGSEQSQAYALPTITVTESGHHARPQAPVRLWRGLFAAVVISVMGWAGVAYWYGMTLPTKARPFTQLPDFTEQYYRQANVSDKEYIYISTAEEMVKTTPNERPPSFEPSAVFQEPLASEHSSTVLNAQTNFSDVVTNAPKQFLPWRVQLATLSSKASAQNFLSVHGAMLDNATVSRQGDFYIVTSDLATVEEARGVINMAKNAGINDAFIIKAKR</sequence>
<dbReference type="InterPro" id="IPR007730">
    <property type="entry name" value="SPOR-like_dom"/>
</dbReference>
<organism evidence="4 5">
    <name type="scientific">Vibrio agarilyticus</name>
    <dbReference type="NCBI Taxonomy" id="2726741"/>
    <lineage>
        <taxon>Bacteria</taxon>
        <taxon>Pseudomonadati</taxon>
        <taxon>Pseudomonadota</taxon>
        <taxon>Gammaproteobacteria</taxon>
        <taxon>Vibrionales</taxon>
        <taxon>Vibrionaceae</taxon>
        <taxon>Vibrio</taxon>
    </lineage>
</organism>
<feature type="transmembrane region" description="Helical" evidence="1">
    <location>
        <begin position="235"/>
        <end position="257"/>
    </location>
</feature>
<dbReference type="Proteomes" id="UP000535589">
    <property type="component" value="Unassembled WGS sequence"/>
</dbReference>
<keyword evidence="1" id="KW-0472">Membrane</keyword>
<dbReference type="EMBL" id="JABAIK010000002">
    <property type="protein sequence ID" value="NLS11771.1"/>
    <property type="molecule type" value="Genomic_DNA"/>
</dbReference>